<dbReference type="Gene3D" id="1.25.40.10">
    <property type="entry name" value="Tetratricopeptide repeat domain"/>
    <property type="match status" value="2"/>
</dbReference>
<dbReference type="InterPro" id="IPR002182">
    <property type="entry name" value="NB-ARC"/>
</dbReference>
<keyword evidence="4" id="KW-1185">Reference proteome</keyword>
<dbReference type="InterPro" id="IPR027417">
    <property type="entry name" value="P-loop_NTPase"/>
</dbReference>
<feature type="domain" description="NB-ARC" evidence="2">
    <location>
        <begin position="23"/>
        <end position="182"/>
    </location>
</feature>
<dbReference type="InterPro" id="IPR011990">
    <property type="entry name" value="TPR-like_helical_dom_sf"/>
</dbReference>
<dbReference type="PANTHER" id="PTHR22845">
    <property type="entry name" value="APOPTOTIC PROTEASE-ACTIVATING FACTOR 1"/>
    <property type="match status" value="1"/>
</dbReference>
<dbReference type="GO" id="GO:0043531">
    <property type="term" value="F:ADP binding"/>
    <property type="evidence" value="ECO:0007669"/>
    <property type="project" value="InterPro"/>
</dbReference>
<dbReference type="GO" id="GO:0005829">
    <property type="term" value="C:cytosol"/>
    <property type="evidence" value="ECO:0007669"/>
    <property type="project" value="UniProtKB-ARBA"/>
</dbReference>
<dbReference type="Pfam" id="PF00931">
    <property type="entry name" value="NB-ARC"/>
    <property type="match status" value="1"/>
</dbReference>
<evidence type="ECO:0000256" key="1">
    <source>
        <dbReference type="ARBA" id="ARBA00022703"/>
    </source>
</evidence>
<dbReference type="Gene3D" id="1.10.10.10">
    <property type="entry name" value="Winged helix-like DNA-binding domain superfamily/Winged helix DNA-binding domain"/>
    <property type="match status" value="1"/>
</dbReference>
<dbReference type="Gene3D" id="3.40.50.300">
    <property type="entry name" value="P-loop containing nucleotide triphosphate hydrolases"/>
    <property type="match status" value="1"/>
</dbReference>
<proteinExistence type="predicted"/>
<dbReference type="PRINTS" id="PR00364">
    <property type="entry name" value="DISEASERSIST"/>
</dbReference>
<dbReference type="KEGG" id="rsin:B6N60_01573"/>
<sequence>MIDTSLAPSLPNYYVERLEYSRELKTRLLKNSSDVGALVVTAIDGLASVGKSTLAMALAYDQEVQAHFCDGILWVTLGQQPNLLSLLSAWVQALGDYNFKPISVEATSNQLRTLLYEKAVLLIIDDVWNIEDAQAFNVGGASCQVLVTTRDAEIAEALGANPPCCLDVMEPSQAIELLTKKLGRSITAIEYQPAQDLASSVGYFPLALSLAAAEIASCTTWTQLLEDFQQEVARLKNLNRPKAEEITDETILKRLRLTASLNLSLKRMPKEKQEHFSWLGVLPKNVTITKMMAATLWKMDIYDAAKTLEYLENKAVLSPGVPLKDGTPTYRLHDLFHDLARNLLTAPPNPEDEDNLSGLGITLASAHATFLENYRNKTSKNLWHTLPNDGYIHQHLVWHLSKAQKVEEIHELLREDSETGGNGWYEACARLSQTANFVTDVFHAWELAENSWNETTLAQVIGLQCRYALIIASLNSLTVDLPVGLLVALVEKNMWTPEQGLSYAIQSSNPSQKANLLTQLANHLPSKLKELALSKALAATREIDTRGAEDEEFRAQVLSSLAVKLPPELLSEALAVAREIHFESYRADAISSLADKLPPELLPEALVAAREIQDEEFRARVLGSLADKLPELLAEALATARKTEDEFRRARILSSLADKLPPELLPEAVAAAREIQDEEDRVSVLSILVDKLPELLPEAVAAAREIRSEHCRADAISSLADKLPPELLPEAVAAARKIQDEEYRAEALGSLSDKLPELLPEALAVARVIEFESSRARVLSSLADKLPELLLEAVAATREIQNGYNRAQALSSLADKLPELLLEAVAATREIQNGYNRAQALSSLADKLPELLLEAVAATREIQNGYNRAQALSSLADKLPELLPEAVAAAREIEYEKCRNDALSSLANKLPPELLSEAVAAAREIQFESSRAQALRSLADKFSRIVTRGSRCCHRDSG</sequence>
<dbReference type="AlphaFoldDB" id="A0A975T7L9"/>
<dbReference type="SUPFAM" id="SSF52540">
    <property type="entry name" value="P-loop containing nucleoside triphosphate hydrolases"/>
    <property type="match status" value="1"/>
</dbReference>
<evidence type="ECO:0000313" key="3">
    <source>
        <dbReference type="EMBL" id="QXE22886.1"/>
    </source>
</evidence>
<gene>
    <name evidence="3" type="ORF">B6N60_01573</name>
</gene>
<keyword evidence="1" id="KW-0053">Apoptosis</keyword>
<dbReference type="Gene3D" id="1.25.40.370">
    <property type="match status" value="1"/>
</dbReference>
<organism evidence="3 4">
    <name type="scientific">Richelia sinica FACHB-800</name>
    <dbReference type="NCBI Taxonomy" id="1357546"/>
    <lineage>
        <taxon>Bacteria</taxon>
        <taxon>Bacillati</taxon>
        <taxon>Cyanobacteriota</taxon>
        <taxon>Cyanophyceae</taxon>
        <taxon>Nostocales</taxon>
        <taxon>Nostocaceae</taxon>
        <taxon>Richelia</taxon>
    </lineage>
</organism>
<evidence type="ECO:0000313" key="4">
    <source>
        <dbReference type="Proteomes" id="UP000683511"/>
    </source>
</evidence>
<dbReference type="Proteomes" id="UP000683511">
    <property type="component" value="Chromosome"/>
</dbReference>
<reference evidence="3" key="1">
    <citation type="submission" date="2017-04" db="EMBL/GenBank/DDBJ databases">
        <title>Genome deletions in a multicellular cyanobacterial endosymbiont for morphological adaptation in marine diatoms.</title>
        <authorList>
            <person name="Wang Y."/>
            <person name="Gao H."/>
            <person name="Li R."/>
            <person name="Xu X."/>
        </authorList>
    </citation>
    <scope>NUCLEOTIDE SEQUENCE</scope>
    <source>
        <strain evidence="3">FACHB 800</strain>
    </source>
</reference>
<dbReference type="EMBL" id="CP021056">
    <property type="protein sequence ID" value="QXE22886.1"/>
    <property type="molecule type" value="Genomic_DNA"/>
</dbReference>
<protein>
    <submittedName>
        <fullName evidence="3">Regulatory protein</fullName>
    </submittedName>
</protein>
<dbReference type="InterPro" id="IPR036388">
    <property type="entry name" value="WH-like_DNA-bd_sf"/>
</dbReference>
<evidence type="ECO:0000259" key="2">
    <source>
        <dbReference type="Pfam" id="PF00931"/>
    </source>
</evidence>
<dbReference type="RefSeq" id="WP_244997485.1">
    <property type="nucleotide sequence ID" value="NZ_CP021056.1"/>
</dbReference>
<name>A0A975T7L9_9NOST</name>
<accession>A0A975T7L9</accession>
<dbReference type="PANTHER" id="PTHR22845:SF5">
    <property type="entry name" value="APOPTOTIC PROTEASE-ACTIVATING FACTOR 1"/>
    <property type="match status" value="1"/>
</dbReference>